<reference evidence="4" key="1">
    <citation type="submission" date="2016-11" db="EMBL/GenBank/DDBJ databases">
        <authorList>
            <person name="Varghese N."/>
            <person name="Submissions S."/>
        </authorList>
    </citation>
    <scope>NUCLEOTIDE SEQUENCE [LARGE SCALE GENOMIC DNA]</scope>
    <source>
        <strain evidence="4">DSM 100566</strain>
    </source>
</reference>
<dbReference type="Pfam" id="PF00248">
    <property type="entry name" value="Aldo_ket_red"/>
    <property type="match status" value="1"/>
</dbReference>
<proteinExistence type="predicted"/>
<sequence length="346" mass="38196">MKKTRLGRTDLMVSQFCLGSMTWGTQTSEADGHQQIDASLDAGINFIDTAEAYPVNPMNKENAGKTEEIIGNWFAKSGRRNDVVLATKVAGAGNYIRDGEKISAKTIREAVEGSLKRLQTDVIDLYQLHWPNRGSYMFRQNWSYDPSGQDRAATVAHMEDVLGALQSLVAEGKIRHFGLSNESAWGTMMWLQIAERMGAPRVQSIQNEYSLLCRLYDTDLAELGHNEDVSLLAFSPLAVGFLTGKYQGGEIPEGSRMSINEKMGGRASDRVLDVAQVYLNIASKHGLEPVHMSLAWCCQRPFPVIPIFGATTMAQLEHVLAGKDLILGEEIMAEIDAAHKSNPMPY</sequence>
<dbReference type="EMBL" id="FQUV01000003">
    <property type="protein sequence ID" value="SHF03459.1"/>
    <property type="molecule type" value="Genomic_DNA"/>
</dbReference>
<dbReference type="Proteomes" id="UP000184144">
    <property type="component" value="Unassembled WGS sequence"/>
</dbReference>
<dbReference type="PANTHER" id="PTHR43364">
    <property type="entry name" value="NADH-SPECIFIC METHYLGLYOXAL REDUCTASE-RELATED"/>
    <property type="match status" value="1"/>
</dbReference>
<dbReference type="Gene3D" id="3.20.20.100">
    <property type="entry name" value="NADP-dependent oxidoreductase domain"/>
    <property type="match status" value="1"/>
</dbReference>
<keyword evidence="4" id="KW-1185">Reference proteome</keyword>
<keyword evidence="1" id="KW-0560">Oxidoreductase</keyword>
<dbReference type="AlphaFoldDB" id="A0A1M4YCN8"/>
<organism evidence="3 4">
    <name type="scientific">Litoreibacter ascidiaceicola</name>
    <dbReference type="NCBI Taxonomy" id="1486859"/>
    <lineage>
        <taxon>Bacteria</taxon>
        <taxon>Pseudomonadati</taxon>
        <taxon>Pseudomonadota</taxon>
        <taxon>Alphaproteobacteria</taxon>
        <taxon>Rhodobacterales</taxon>
        <taxon>Roseobacteraceae</taxon>
        <taxon>Litoreibacter</taxon>
    </lineage>
</organism>
<dbReference type="GO" id="GO:0016491">
    <property type="term" value="F:oxidoreductase activity"/>
    <property type="evidence" value="ECO:0007669"/>
    <property type="project" value="UniProtKB-KW"/>
</dbReference>
<dbReference type="OrthoDB" id="9803483at2"/>
<name>A0A1M4YCN8_9RHOB</name>
<gene>
    <name evidence="3" type="ORF">SAMN05444273_103498</name>
</gene>
<evidence type="ECO:0000256" key="1">
    <source>
        <dbReference type="ARBA" id="ARBA00023002"/>
    </source>
</evidence>
<feature type="domain" description="NADP-dependent oxidoreductase" evidence="2">
    <location>
        <begin position="17"/>
        <end position="338"/>
    </location>
</feature>
<dbReference type="RefSeq" id="WP_073142796.1">
    <property type="nucleotide sequence ID" value="NZ_FQUV01000003.1"/>
</dbReference>
<evidence type="ECO:0000313" key="4">
    <source>
        <dbReference type="Proteomes" id="UP000184144"/>
    </source>
</evidence>
<dbReference type="PANTHER" id="PTHR43364:SF4">
    <property type="entry name" value="NAD(P)-LINKED OXIDOREDUCTASE SUPERFAMILY PROTEIN"/>
    <property type="match status" value="1"/>
</dbReference>
<protein>
    <submittedName>
        <fullName evidence="3">Predicted oxidoreductase</fullName>
    </submittedName>
</protein>
<dbReference type="InterPro" id="IPR050523">
    <property type="entry name" value="AKR_Detox_Biosynth"/>
</dbReference>
<dbReference type="CDD" id="cd19094">
    <property type="entry name" value="AKR_Tas-like"/>
    <property type="match status" value="1"/>
</dbReference>
<dbReference type="STRING" id="1486859.SAMN05444273_103498"/>
<dbReference type="InterPro" id="IPR036812">
    <property type="entry name" value="NAD(P)_OxRdtase_dom_sf"/>
</dbReference>
<evidence type="ECO:0000313" key="3">
    <source>
        <dbReference type="EMBL" id="SHF03459.1"/>
    </source>
</evidence>
<dbReference type="InterPro" id="IPR023210">
    <property type="entry name" value="NADP_OxRdtase_dom"/>
</dbReference>
<accession>A0A1M4YCN8</accession>
<evidence type="ECO:0000259" key="2">
    <source>
        <dbReference type="Pfam" id="PF00248"/>
    </source>
</evidence>
<dbReference type="SUPFAM" id="SSF51430">
    <property type="entry name" value="NAD(P)-linked oxidoreductase"/>
    <property type="match status" value="1"/>
</dbReference>